<reference evidence="5" key="1">
    <citation type="submission" date="2018-05" db="EMBL/GenBank/DDBJ databases">
        <title>Draft genome of Mucuna pruriens seed.</title>
        <authorList>
            <person name="Nnadi N.E."/>
            <person name="Vos R."/>
            <person name="Hasami M.H."/>
            <person name="Devisetty U.K."/>
            <person name="Aguiy J.C."/>
        </authorList>
    </citation>
    <scope>NUCLEOTIDE SEQUENCE [LARGE SCALE GENOMIC DNA]</scope>
    <source>
        <strain evidence="5">JCA_2017</strain>
    </source>
</reference>
<accession>A0A371DZP2</accession>
<keyword evidence="3 4" id="KW-0472">Membrane</keyword>
<keyword evidence="6" id="KW-1185">Reference proteome</keyword>
<dbReference type="GO" id="GO:0016020">
    <property type="term" value="C:membrane"/>
    <property type="evidence" value="ECO:0007669"/>
    <property type="project" value="InterPro"/>
</dbReference>
<evidence type="ECO:0000313" key="6">
    <source>
        <dbReference type="Proteomes" id="UP000257109"/>
    </source>
</evidence>
<comment type="caution">
    <text evidence="5">The sequence shown here is derived from an EMBL/GenBank/DDBJ whole genome shotgun (WGS) entry which is preliminary data.</text>
</comment>
<evidence type="ECO:0000256" key="2">
    <source>
        <dbReference type="ARBA" id="ARBA00022989"/>
    </source>
</evidence>
<feature type="non-terminal residue" evidence="5">
    <location>
        <position position="1"/>
    </location>
</feature>
<dbReference type="EMBL" id="QJKJ01017933">
    <property type="protein sequence ID" value="RDX58002.1"/>
    <property type="molecule type" value="Genomic_DNA"/>
</dbReference>
<evidence type="ECO:0000256" key="4">
    <source>
        <dbReference type="SAM" id="Phobius"/>
    </source>
</evidence>
<evidence type="ECO:0000256" key="1">
    <source>
        <dbReference type="ARBA" id="ARBA00022692"/>
    </source>
</evidence>
<organism evidence="5 6">
    <name type="scientific">Mucuna pruriens</name>
    <name type="common">Velvet bean</name>
    <name type="synonym">Dolichos pruriens</name>
    <dbReference type="NCBI Taxonomy" id="157652"/>
    <lineage>
        <taxon>Eukaryota</taxon>
        <taxon>Viridiplantae</taxon>
        <taxon>Streptophyta</taxon>
        <taxon>Embryophyta</taxon>
        <taxon>Tracheophyta</taxon>
        <taxon>Spermatophyta</taxon>
        <taxon>Magnoliopsida</taxon>
        <taxon>eudicotyledons</taxon>
        <taxon>Gunneridae</taxon>
        <taxon>Pentapetalae</taxon>
        <taxon>rosids</taxon>
        <taxon>fabids</taxon>
        <taxon>Fabales</taxon>
        <taxon>Fabaceae</taxon>
        <taxon>Papilionoideae</taxon>
        <taxon>50 kb inversion clade</taxon>
        <taxon>NPAAA clade</taxon>
        <taxon>indigoferoid/millettioid clade</taxon>
        <taxon>Phaseoleae</taxon>
        <taxon>Mucuna</taxon>
    </lineage>
</organism>
<name>A0A371DZP2_MUCPR</name>
<proteinExistence type="predicted"/>
<dbReference type="AlphaFoldDB" id="A0A371DZP2"/>
<dbReference type="InterPro" id="IPR030184">
    <property type="entry name" value="WAT1-related"/>
</dbReference>
<dbReference type="PANTHER" id="PTHR31218">
    <property type="entry name" value="WAT1-RELATED PROTEIN"/>
    <property type="match status" value="1"/>
</dbReference>
<sequence>MFKPVGIAIAAFSSVVFLGETLHVGRYTLISKIFFVMLFTGTTGLCYEIIIGAVIIVIGFYSVLWAQSKEKNAKGLEVDRVSSPSAQASPLLESHEDESNVLEIFFYQSIVLFCNAALQQFMQKLEWSSIFIILSVLFIHDQMHRKRMAPQETRQLVPCKRSTFTFQSTVHIDHPFSTVGYYFPSLNGFLRATSRVSYRKCYRPG</sequence>
<evidence type="ECO:0000256" key="3">
    <source>
        <dbReference type="ARBA" id="ARBA00023136"/>
    </source>
</evidence>
<protein>
    <submittedName>
        <fullName evidence="5">WAT1-related protein</fullName>
    </submittedName>
</protein>
<gene>
    <name evidence="5" type="ORF">CR513_62718</name>
</gene>
<keyword evidence="1 4" id="KW-0812">Transmembrane</keyword>
<dbReference type="Proteomes" id="UP000257109">
    <property type="component" value="Unassembled WGS sequence"/>
</dbReference>
<dbReference type="GO" id="GO:0022857">
    <property type="term" value="F:transmembrane transporter activity"/>
    <property type="evidence" value="ECO:0007669"/>
    <property type="project" value="InterPro"/>
</dbReference>
<feature type="transmembrane region" description="Helical" evidence="4">
    <location>
        <begin position="34"/>
        <end position="64"/>
    </location>
</feature>
<evidence type="ECO:0000313" key="5">
    <source>
        <dbReference type="EMBL" id="RDX58002.1"/>
    </source>
</evidence>
<keyword evidence="2 4" id="KW-1133">Transmembrane helix</keyword>